<dbReference type="Pfam" id="PF13966">
    <property type="entry name" value="zf-RVT"/>
    <property type="match status" value="1"/>
</dbReference>
<gene>
    <name evidence="3" type="ORF">R1sor_000492</name>
</gene>
<keyword evidence="4" id="KW-1185">Reference proteome</keyword>
<dbReference type="InterPro" id="IPR026960">
    <property type="entry name" value="RVT-Znf"/>
</dbReference>
<feature type="compositionally biased region" description="Low complexity" evidence="1">
    <location>
        <begin position="713"/>
        <end position="723"/>
    </location>
</feature>
<sequence>MAVRRGRYDLSRLVHIYLSHGAVWVDHVREVVHHSTTVMSDHMPISVDIQIRTSETGEKSENYFKMNFYDLQDPGVLEKVQRAWKEELVSVRDDRRRWNRSWHRVKQVLKDVRAEKALLKKQESSLRQEVVWRKAVLTEGSLSEAEAGSFQTELCSAERLLKEQELQDARLWRIQSREKWLREHEVLYKVEEVTAEQVAARETLLALIRNKLSPEESQKMSAIPDKAKTEGVVFSMKTNKAPGIDGLTVEVLKWCWEFAGDDCVRLVHAKADSKRLENLCRDFVWGVTDEGRPKKAIVAWRRLAQEKARGGVGIRLFAERAQALQMRHACSILEGKDVEWVRIARRIMLTKLRIGPQKRERSGWDCSDAMLLLPAWRMPDIPTLDKILKTWFFARKFLQFDSSHLKLPADLPVRSLRVIWAMQEKPENEGFTWTESEARRNKISTVGELVINARIGGGVAQILASTFPDLLSWLVSMRTSDHKLVEGEGWMWLQGGKVERGWSASASFWLKRLGEKLWVWRILQHGFPTLDCAKKWGVSDGLCLFCLREHETSEHLFWYCPSLRQRTSWIGNIILGDRCGHPTLLQILDECLRDHKRAPAKFFLFVAHSQACWKERNLFSFEGKRSRQSETVLFADVEAQGKAFCFNLRGDKREQLLESFQSFVSSASTSISQNMARQADVADILSALGNNDDGGGPIWLQVPNTRPAFPVVDSSSSPSTSSSDSEETESDESTSTD</sequence>
<feature type="domain" description="Reverse transcriptase zinc-binding" evidence="2">
    <location>
        <begin position="516"/>
        <end position="563"/>
    </location>
</feature>
<feature type="region of interest" description="Disordered" evidence="1">
    <location>
        <begin position="707"/>
        <end position="737"/>
    </location>
</feature>
<reference evidence="3 4" key="1">
    <citation type="submission" date="2024-09" db="EMBL/GenBank/DDBJ databases">
        <title>Chromosome-scale assembly of Riccia sorocarpa.</title>
        <authorList>
            <person name="Paukszto L."/>
        </authorList>
    </citation>
    <scope>NUCLEOTIDE SEQUENCE [LARGE SCALE GENOMIC DNA]</scope>
    <source>
        <strain evidence="3">LP-2024</strain>
        <tissue evidence="3">Aerial parts of the thallus</tissue>
    </source>
</reference>
<accession>A0ABD3GT92</accession>
<organism evidence="3 4">
    <name type="scientific">Riccia sorocarpa</name>
    <dbReference type="NCBI Taxonomy" id="122646"/>
    <lineage>
        <taxon>Eukaryota</taxon>
        <taxon>Viridiplantae</taxon>
        <taxon>Streptophyta</taxon>
        <taxon>Embryophyta</taxon>
        <taxon>Marchantiophyta</taxon>
        <taxon>Marchantiopsida</taxon>
        <taxon>Marchantiidae</taxon>
        <taxon>Marchantiales</taxon>
        <taxon>Ricciaceae</taxon>
        <taxon>Riccia</taxon>
    </lineage>
</organism>
<feature type="compositionally biased region" description="Acidic residues" evidence="1">
    <location>
        <begin position="724"/>
        <end position="737"/>
    </location>
</feature>
<dbReference type="AlphaFoldDB" id="A0ABD3GT92"/>
<proteinExistence type="predicted"/>
<evidence type="ECO:0000313" key="3">
    <source>
        <dbReference type="EMBL" id="KAL3682470.1"/>
    </source>
</evidence>
<dbReference type="EMBL" id="JBJQOH010000006">
    <property type="protein sequence ID" value="KAL3682470.1"/>
    <property type="molecule type" value="Genomic_DNA"/>
</dbReference>
<comment type="caution">
    <text evidence="3">The sequence shown here is derived from an EMBL/GenBank/DDBJ whole genome shotgun (WGS) entry which is preliminary data.</text>
</comment>
<dbReference type="Proteomes" id="UP001633002">
    <property type="component" value="Unassembled WGS sequence"/>
</dbReference>
<evidence type="ECO:0000259" key="2">
    <source>
        <dbReference type="Pfam" id="PF13966"/>
    </source>
</evidence>
<protein>
    <recommendedName>
        <fullName evidence="2">Reverse transcriptase zinc-binding domain-containing protein</fullName>
    </recommendedName>
</protein>
<name>A0ABD3GT92_9MARC</name>
<evidence type="ECO:0000313" key="4">
    <source>
        <dbReference type="Proteomes" id="UP001633002"/>
    </source>
</evidence>
<evidence type="ECO:0000256" key="1">
    <source>
        <dbReference type="SAM" id="MobiDB-lite"/>
    </source>
</evidence>